<dbReference type="Proteomes" id="UP000503447">
    <property type="component" value="Chromosome"/>
</dbReference>
<keyword evidence="3" id="KW-1185">Reference proteome</keyword>
<feature type="compositionally biased region" description="Low complexity" evidence="1">
    <location>
        <begin position="57"/>
        <end position="66"/>
    </location>
</feature>
<name>A0A6M5YP49_9BACT</name>
<proteinExistence type="predicted"/>
<protein>
    <submittedName>
        <fullName evidence="2">Uncharacterized protein</fullName>
    </submittedName>
</protein>
<evidence type="ECO:0000313" key="3">
    <source>
        <dbReference type="Proteomes" id="UP000503447"/>
    </source>
</evidence>
<accession>A0A6M5YP49</accession>
<organism evidence="2 3">
    <name type="scientific">Frigoriglobus tundricola</name>
    <dbReference type="NCBI Taxonomy" id="2774151"/>
    <lineage>
        <taxon>Bacteria</taxon>
        <taxon>Pseudomonadati</taxon>
        <taxon>Planctomycetota</taxon>
        <taxon>Planctomycetia</taxon>
        <taxon>Gemmatales</taxon>
        <taxon>Gemmataceae</taxon>
        <taxon>Frigoriglobus</taxon>
    </lineage>
</organism>
<dbReference type="KEGG" id="ftj:FTUN_2275"/>
<evidence type="ECO:0000256" key="1">
    <source>
        <dbReference type="SAM" id="MobiDB-lite"/>
    </source>
</evidence>
<dbReference type="AlphaFoldDB" id="A0A6M5YP49"/>
<reference evidence="3" key="1">
    <citation type="submission" date="2020-05" db="EMBL/GenBank/DDBJ databases">
        <title>Frigoriglobus tundricola gen. nov., sp. nov., a psychrotolerant cellulolytic planctomycete of the family Gemmataceae with two divergent copies of 16S rRNA gene.</title>
        <authorList>
            <person name="Kulichevskaya I.S."/>
            <person name="Ivanova A.A."/>
            <person name="Naumoff D.G."/>
            <person name="Beletsky A.V."/>
            <person name="Rijpstra W.I.C."/>
            <person name="Sinninghe Damste J.S."/>
            <person name="Mardanov A.V."/>
            <person name="Ravin N.V."/>
            <person name="Dedysh S.N."/>
        </authorList>
    </citation>
    <scope>NUCLEOTIDE SEQUENCE [LARGE SCALE GENOMIC DNA]</scope>
    <source>
        <strain evidence="3">PL17</strain>
    </source>
</reference>
<evidence type="ECO:0000313" key="2">
    <source>
        <dbReference type="EMBL" id="QJW94752.1"/>
    </source>
</evidence>
<sequence length="80" mass="8166">MRVPPLTLLYLAQYKYAKLRPLRFVATGAVLAALAAVAPGAARQRAGADRGGRSGRRVTTGPVRGVQAGTAPRVPGAAGV</sequence>
<gene>
    <name evidence="2" type="ORF">FTUN_2275</name>
</gene>
<dbReference type="EMBL" id="CP053452">
    <property type="protein sequence ID" value="QJW94752.1"/>
    <property type="molecule type" value="Genomic_DNA"/>
</dbReference>
<feature type="region of interest" description="Disordered" evidence="1">
    <location>
        <begin position="44"/>
        <end position="80"/>
    </location>
</feature>